<dbReference type="InterPro" id="IPR046341">
    <property type="entry name" value="SET_dom_sf"/>
</dbReference>
<dbReference type="eggNOG" id="KOG2084">
    <property type="taxonomic scope" value="Eukaryota"/>
</dbReference>
<proteinExistence type="predicted"/>
<dbReference type="InterPro" id="IPR001214">
    <property type="entry name" value="SET_dom"/>
</dbReference>
<dbReference type="FunCoup" id="W2S4W0">
    <property type="interactions" value="62"/>
</dbReference>
<dbReference type="Proteomes" id="UP000030752">
    <property type="component" value="Unassembled WGS sequence"/>
</dbReference>
<dbReference type="PANTHER" id="PTHR12197">
    <property type="entry name" value="HISTONE-LYSINE N-METHYLTRANSFERASE SMYD"/>
    <property type="match status" value="1"/>
</dbReference>
<organism evidence="2 3">
    <name type="scientific">Cyphellophora europaea (strain CBS 101466)</name>
    <name type="common">Phialophora europaea</name>
    <dbReference type="NCBI Taxonomy" id="1220924"/>
    <lineage>
        <taxon>Eukaryota</taxon>
        <taxon>Fungi</taxon>
        <taxon>Dikarya</taxon>
        <taxon>Ascomycota</taxon>
        <taxon>Pezizomycotina</taxon>
        <taxon>Eurotiomycetes</taxon>
        <taxon>Chaetothyriomycetidae</taxon>
        <taxon>Chaetothyriales</taxon>
        <taxon>Cyphellophoraceae</taxon>
        <taxon>Cyphellophora</taxon>
    </lineage>
</organism>
<dbReference type="OrthoDB" id="1028014at2759"/>
<evidence type="ECO:0000259" key="1">
    <source>
        <dbReference type="PROSITE" id="PS50280"/>
    </source>
</evidence>
<dbReference type="SUPFAM" id="SSF82199">
    <property type="entry name" value="SET domain"/>
    <property type="match status" value="1"/>
</dbReference>
<dbReference type="InParanoid" id="W2S4W0"/>
<accession>W2S4W0</accession>
<dbReference type="VEuPathDB" id="FungiDB:HMPREF1541_02886"/>
<reference evidence="2 3" key="1">
    <citation type="submission" date="2013-03" db="EMBL/GenBank/DDBJ databases">
        <title>The Genome Sequence of Phialophora europaea CBS 101466.</title>
        <authorList>
            <consortium name="The Broad Institute Genomics Platform"/>
            <person name="Cuomo C."/>
            <person name="de Hoog S."/>
            <person name="Gorbushina A."/>
            <person name="Walker B."/>
            <person name="Young S.K."/>
            <person name="Zeng Q."/>
            <person name="Gargeya S."/>
            <person name="Fitzgerald M."/>
            <person name="Haas B."/>
            <person name="Abouelleil A."/>
            <person name="Allen A.W."/>
            <person name="Alvarado L."/>
            <person name="Arachchi H.M."/>
            <person name="Berlin A.M."/>
            <person name="Chapman S.B."/>
            <person name="Gainer-Dewar J."/>
            <person name="Goldberg J."/>
            <person name="Griggs A."/>
            <person name="Gujja S."/>
            <person name="Hansen M."/>
            <person name="Howarth C."/>
            <person name="Imamovic A."/>
            <person name="Ireland A."/>
            <person name="Larimer J."/>
            <person name="McCowan C."/>
            <person name="Murphy C."/>
            <person name="Pearson M."/>
            <person name="Poon T.W."/>
            <person name="Priest M."/>
            <person name="Roberts A."/>
            <person name="Saif S."/>
            <person name="Shea T."/>
            <person name="Sisk P."/>
            <person name="Sykes S."/>
            <person name="Wortman J."/>
            <person name="Nusbaum C."/>
            <person name="Birren B."/>
        </authorList>
    </citation>
    <scope>NUCLEOTIDE SEQUENCE [LARGE SCALE GENOMIC DNA]</scope>
    <source>
        <strain evidence="2 3">CBS 101466</strain>
    </source>
</reference>
<protein>
    <recommendedName>
        <fullName evidence="1">SET domain-containing protein</fullName>
    </recommendedName>
</protein>
<dbReference type="CDD" id="cd20071">
    <property type="entry name" value="SET_SMYD"/>
    <property type="match status" value="1"/>
</dbReference>
<dbReference type="RefSeq" id="XP_008715463.1">
    <property type="nucleotide sequence ID" value="XM_008717241.1"/>
</dbReference>
<keyword evidence="3" id="KW-1185">Reference proteome</keyword>
<dbReference type="PROSITE" id="PS50280">
    <property type="entry name" value="SET"/>
    <property type="match status" value="1"/>
</dbReference>
<dbReference type="GeneID" id="19970225"/>
<feature type="domain" description="SET" evidence="1">
    <location>
        <begin position="12"/>
        <end position="314"/>
    </location>
</feature>
<dbReference type="PANTHER" id="PTHR12197:SF294">
    <property type="entry name" value="POTENTIAL PROTEIN LYSINE METHYLTRANSFERASE SET6"/>
    <property type="match status" value="1"/>
</dbReference>
<dbReference type="AlphaFoldDB" id="W2S4W0"/>
<evidence type="ECO:0000313" key="3">
    <source>
        <dbReference type="Proteomes" id="UP000030752"/>
    </source>
</evidence>
<dbReference type="Gene3D" id="2.170.270.10">
    <property type="entry name" value="SET domain"/>
    <property type="match status" value="1"/>
</dbReference>
<dbReference type="Pfam" id="PF00856">
    <property type="entry name" value="SET"/>
    <property type="match status" value="1"/>
</dbReference>
<dbReference type="InterPro" id="IPR050869">
    <property type="entry name" value="H3K4_H4K5_MeTrfase"/>
</dbReference>
<gene>
    <name evidence="2" type="ORF">HMPREF1541_02886</name>
</gene>
<evidence type="ECO:0000313" key="2">
    <source>
        <dbReference type="EMBL" id="ETN43727.1"/>
    </source>
</evidence>
<dbReference type="GO" id="GO:0005634">
    <property type="term" value="C:nucleus"/>
    <property type="evidence" value="ECO:0007669"/>
    <property type="project" value="TreeGrafter"/>
</dbReference>
<dbReference type="HOGENOM" id="CLU_038964_1_0_1"/>
<dbReference type="STRING" id="1220924.W2S4W0"/>
<sequence>MVDSSWQLPQSPDFVLRDTPDAGRGIFARRPLKRGTQILTTSVSLSPTAHVILRAYRREVCAFCFAYDRGREWKIRPPNTSLAFCSEDCHKQWLTRYGSEALEGYLNIETLIQKQFKQNGDAQMEENFFNSHDAAERWKQAAEIGAQVCEARQQVKLSKNQKKLLRQQSEVKVDPDILSFLYSTALNATPDSESALMALADNPDVYQTASLEQHTKAYGLLLTLLPSGLLENIRANLCHEYVSRASHNAFSIRPTADGDHSGEFLGYGVWPEASFFNHSCRPNLRKSREGRQWSFWTASDTDIEEGDELCITYLGGEERDLTISQRRDKLKEEWGFWCRCQRCIQEEGNC</sequence>
<dbReference type="EMBL" id="KB822718">
    <property type="protein sequence ID" value="ETN43727.1"/>
    <property type="molecule type" value="Genomic_DNA"/>
</dbReference>
<name>W2S4W0_CYPE1</name>